<evidence type="ECO:0000313" key="1">
    <source>
        <dbReference type="EMBL" id="AUN29815.1"/>
    </source>
</evidence>
<dbReference type="AlphaFoldDB" id="A0A2K9NCB6"/>
<keyword evidence="2" id="KW-1185">Reference proteome</keyword>
<dbReference type="EMBL" id="CP025611">
    <property type="protein sequence ID" value="AUN29815.1"/>
    <property type="molecule type" value="Genomic_DNA"/>
</dbReference>
<dbReference type="OrthoDB" id="8477119at2"/>
<proteinExistence type="predicted"/>
<reference evidence="1 2" key="1">
    <citation type="submission" date="2017-12" db="EMBL/GenBank/DDBJ databases">
        <title>Genomes of bacteria within cyanobacterial aggregates.</title>
        <authorList>
            <person name="Cai H."/>
        </authorList>
    </citation>
    <scope>NUCLEOTIDE SEQUENCE [LARGE SCALE GENOMIC DNA]</scope>
    <source>
        <strain evidence="1 2">TH16</strain>
    </source>
</reference>
<dbReference type="Proteomes" id="UP000234752">
    <property type="component" value="Chromosome eg_1"/>
</dbReference>
<evidence type="ECO:0000313" key="2">
    <source>
        <dbReference type="Proteomes" id="UP000234752"/>
    </source>
</evidence>
<accession>A0A2K9NCB6</accession>
<protein>
    <submittedName>
        <fullName evidence="1">Uncharacterized protein</fullName>
    </submittedName>
</protein>
<dbReference type="KEGG" id="ncb:C0V82_05920"/>
<gene>
    <name evidence="1" type="ORF">C0V82_05920</name>
</gene>
<dbReference type="RefSeq" id="WP_102111535.1">
    <property type="nucleotide sequence ID" value="NZ_BMGN01000003.1"/>
</dbReference>
<name>A0A2K9NCB6_9PROT</name>
<organism evidence="1 2">
    <name type="scientific">Niveispirillum cyanobacteriorum</name>
    <dbReference type="NCBI Taxonomy" id="1612173"/>
    <lineage>
        <taxon>Bacteria</taxon>
        <taxon>Pseudomonadati</taxon>
        <taxon>Pseudomonadota</taxon>
        <taxon>Alphaproteobacteria</taxon>
        <taxon>Rhodospirillales</taxon>
        <taxon>Azospirillaceae</taxon>
        <taxon>Niveispirillum</taxon>
    </lineage>
</organism>
<sequence>MAVALRYGEAMTGGIHPDGTESRIRTTQMVALGTYLQRVEQACEGVPPAPSRDRVEALFLTELARFAIDQYNITIRHLLRPAEDGVAWSIDGNLGVIPAYIRKPFAFLGSPILRQTMVRRHEAAIFWTGAPAAHERLLLCPRTLAFEDFFADHQYFIGASLTLTDLIEPSPWRITMGLRAMPGVSRMAWEQGFRANEWYIYELAQHFGHFLLAQPDYVAGMHYRNAGERRSAADGRGRLLALLGRRSDAPAQPASNVRFFGWTAPLSSVKSPVPTGAAAVLADLRDSLHRHLPDHPGGPALLEWVGQFLAGEGALPGVSTPLELPVRAPLLYADRPDQAQNIAGFLRAVWMPWINAGCLTRPALRRLDPQAYMAMANWMRHREWPSDLPIPSKSDMVTADLSDPERLRQARRLVQAHHARRRQG</sequence>